<dbReference type="PANTHER" id="PTHR44858">
    <property type="entry name" value="TETRATRICOPEPTIDE REPEAT PROTEIN 6"/>
    <property type="match status" value="1"/>
</dbReference>
<dbReference type="PROSITE" id="PS50293">
    <property type="entry name" value="TPR_REGION"/>
    <property type="match status" value="2"/>
</dbReference>
<sequence length="549" mass="62405">MTNNWKYIALMAAAFPATAAFAQTGDAGRKAVDLERYEEAKSIYKSQLGNKNSADNAYFALGDIYLRTEKLDSAAYYFNQGISTNKKSYINRVGLGKIAMQQGDQAKAEQQFNEALSGKGKKDPFVLAMIGEAYVNAPNATEAQINKGIDYLKQSLERDNKNALANVILGDAYLKQKKGGEAMSSYDRAIQLDDNYATAYLKRGQLYTSSRNYPEAEAAYTRAIEIDPNFAPAYRDLGELYYFAGQYDKALSTFQKYVDLAEDTPETKAKYASFLFLTKNYDKTLQTAEQVLQQDPSNTVMNRLRAYSYLELNQPEKALQAINQYMQNAEQGKLIAQDYEYYGKILGKNNQPAKAIENMEKALQMNDANIELYADLANMYARNNQYDKAIDVYARKRKNVEPSNADYYYMGNIYMMAGEENATAKNTQKANEFFKQADETYKKVIEANPEYAYAYLWRARANASQDPETESGLAKPYYEEFIKQASGDKEKYKRDLIEANSYLGYYYYLKGERDNAIKYWTEVRTLDPANEQATAALNEISKTPSKKKK</sequence>
<name>A0ABW3SL04_9BACT</name>
<dbReference type="InterPro" id="IPR019734">
    <property type="entry name" value="TPR_rpt"/>
</dbReference>
<dbReference type="SUPFAM" id="SSF48452">
    <property type="entry name" value="TPR-like"/>
    <property type="match status" value="2"/>
</dbReference>
<feature type="signal peptide" evidence="4">
    <location>
        <begin position="1"/>
        <end position="22"/>
    </location>
</feature>
<dbReference type="SMART" id="SM00028">
    <property type="entry name" value="TPR"/>
    <property type="match status" value="9"/>
</dbReference>
<dbReference type="EMBL" id="JBHTLD010000026">
    <property type="protein sequence ID" value="MFD1185541.1"/>
    <property type="molecule type" value="Genomic_DNA"/>
</dbReference>
<organism evidence="5 6">
    <name type="scientific">Pontibacter rugosus</name>
    <dbReference type="NCBI Taxonomy" id="1745966"/>
    <lineage>
        <taxon>Bacteria</taxon>
        <taxon>Pseudomonadati</taxon>
        <taxon>Bacteroidota</taxon>
        <taxon>Cytophagia</taxon>
        <taxon>Cytophagales</taxon>
        <taxon>Hymenobacteraceae</taxon>
        <taxon>Pontibacter</taxon>
    </lineage>
</organism>
<dbReference type="PROSITE" id="PS50005">
    <property type="entry name" value="TPR"/>
    <property type="match status" value="5"/>
</dbReference>
<accession>A0ABW3SL04</accession>
<dbReference type="Pfam" id="PF13371">
    <property type="entry name" value="TPR_9"/>
    <property type="match status" value="1"/>
</dbReference>
<dbReference type="Proteomes" id="UP001597094">
    <property type="component" value="Unassembled WGS sequence"/>
</dbReference>
<dbReference type="InterPro" id="IPR050498">
    <property type="entry name" value="Ycf3"/>
</dbReference>
<keyword evidence="2 3" id="KW-0802">TPR repeat</keyword>
<evidence type="ECO:0000256" key="4">
    <source>
        <dbReference type="SAM" id="SignalP"/>
    </source>
</evidence>
<proteinExistence type="predicted"/>
<evidence type="ECO:0000313" key="5">
    <source>
        <dbReference type="EMBL" id="MFD1185541.1"/>
    </source>
</evidence>
<dbReference type="RefSeq" id="WP_377523300.1">
    <property type="nucleotide sequence ID" value="NZ_JBHTLD010000026.1"/>
</dbReference>
<dbReference type="Pfam" id="PF13432">
    <property type="entry name" value="TPR_16"/>
    <property type="match status" value="2"/>
</dbReference>
<evidence type="ECO:0000256" key="1">
    <source>
        <dbReference type="ARBA" id="ARBA00022737"/>
    </source>
</evidence>
<keyword evidence="4" id="KW-0732">Signal</keyword>
<dbReference type="Gene3D" id="1.25.40.10">
    <property type="entry name" value="Tetratricopeptide repeat domain"/>
    <property type="match status" value="3"/>
</dbReference>
<feature type="repeat" description="TPR" evidence="3">
    <location>
        <begin position="163"/>
        <end position="196"/>
    </location>
</feature>
<feature type="repeat" description="TPR" evidence="3">
    <location>
        <begin position="55"/>
        <end position="88"/>
    </location>
</feature>
<feature type="repeat" description="TPR" evidence="3">
    <location>
        <begin position="197"/>
        <end position="230"/>
    </location>
</feature>
<dbReference type="InterPro" id="IPR011990">
    <property type="entry name" value="TPR-like_helical_dom_sf"/>
</dbReference>
<feature type="repeat" description="TPR" evidence="3">
    <location>
        <begin position="231"/>
        <end position="264"/>
    </location>
</feature>
<dbReference type="PANTHER" id="PTHR44858:SF1">
    <property type="entry name" value="UDP-N-ACETYLGLUCOSAMINE--PEPTIDE N-ACETYLGLUCOSAMINYLTRANSFERASE SPINDLY-RELATED"/>
    <property type="match status" value="1"/>
</dbReference>
<evidence type="ECO:0000313" key="6">
    <source>
        <dbReference type="Proteomes" id="UP001597094"/>
    </source>
</evidence>
<dbReference type="Pfam" id="PF14559">
    <property type="entry name" value="TPR_19"/>
    <property type="match status" value="1"/>
</dbReference>
<keyword evidence="6" id="KW-1185">Reference proteome</keyword>
<keyword evidence="1" id="KW-0677">Repeat</keyword>
<reference evidence="6" key="1">
    <citation type="journal article" date="2019" name="Int. J. Syst. Evol. Microbiol.">
        <title>The Global Catalogue of Microorganisms (GCM) 10K type strain sequencing project: providing services to taxonomists for standard genome sequencing and annotation.</title>
        <authorList>
            <consortium name="The Broad Institute Genomics Platform"/>
            <consortium name="The Broad Institute Genome Sequencing Center for Infectious Disease"/>
            <person name="Wu L."/>
            <person name="Ma J."/>
        </authorList>
    </citation>
    <scope>NUCLEOTIDE SEQUENCE [LARGE SCALE GENOMIC DNA]</scope>
    <source>
        <strain evidence="6">JCM 31319</strain>
    </source>
</reference>
<feature type="chain" id="PRO_5045772291" evidence="4">
    <location>
        <begin position="23"/>
        <end position="549"/>
    </location>
</feature>
<protein>
    <submittedName>
        <fullName evidence="5">Tetratricopeptide repeat protein</fullName>
    </submittedName>
</protein>
<feature type="repeat" description="TPR" evidence="3">
    <location>
        <begin position="497"/>
        <end position="530"/>
    </location>
</feature>
<gene>
    <name evidence="5" type="ORF">ACFQ2O_04910</name>
</gene>
<comment type="caution">
    <text evidence="5">The sequence shown here is derived from an EMBL/GenBank/DDBJ whole genome shotgun (WGS) entry which is preliminary data.</text>
</comment>
<dbReference type="SUPFAM" id="SSF81901">
    <property type="entry name" value="HCP-like"/>
    <property type="match status" value="1"/>
</dbReference>
<evidence type="ECO:0000256" key="3">
    <source>
        <dbReference type="PROSITE-ProRule" id="PRU00339"/>
    </source>
</evidence>
<evidence type="ECO:0000256" key="2">
    <source>
        <dbReference type="ARBA" id="ARBA00022803"/>
    </source>
</evidence>